<dbReference type="EMBL" id="QJKJ01005372">
    <property type="protein sequence ID" value="RDX90549.1"/>
    <property type="molecule type" value="Genomic_DNA"/>
</dbReference>
<accession>A0A371GJ20</accession>
<feature type="non-terminal residue" evidence="1">
    <location>
        <position position="1"/>
    </location>
</feature>
<name>A0A371GJ20_MUCPR</name>
<reference evidence="1" key="1">
    <citation type="submission" date="2018-05" db="EMBL/GenBank/DDBJ databases">
        <title>Draft genome of Mucuna pruriens seed.</title>
        <authorList>
            <person name="Nnadi N.E."/>
            <person name="Vos R."/>
            <person name="Hasami M.H."/>
            <person name="Devisetty U.K."/>
            <person name="Aguiy J.C."/>
        </authorList>
    </citation>
    <scope>NUCLEOTIDE SEQUENCE [LARGE SCALE GENOMIC DNA]</scope>
    <source>
        <strain evidence="1">JCA_2017</strain>
    </source>
</reference>
<proteinExistence type="predicted"/>
<keyword evidence="2" id="KW-1185">Reference proteome</keyword>
<evidence type="ECO:0000313" key="1">
    <source>
        <dbReference type="EMBL" id="RDX90549.1"/>
    </source>
</evidence>
<dbReference type="AlphaFoldDB" id="A0A371GJ20"/>
<organism evidence="1 2">
    <name type="scientific">Mucuna pruriens</name>
    <name type="common">Velvet bean</name>
    <name type="synonym">Dolichos pruriens</name>
    <dbReference type="NCBI Taxonomy" id="157652"/>
    <lineage>
        <taxon>Eukaryota</taxon>
        <taxon>Viridiplantae</taxon>
        <taxon>Streptophyta</taxon>
        <taxon>Embryophyta</taxon>
        <taxon>Tracheophyta</taxon>
        <taxon>Spermatophyta</taxon>
        <taxon>Magnoliopsida</taxon>
        <taxon>eudicotyledons</taxon>
        <taxon>Gunneridae</taxon>
        <taxon>Pentapetalae</taxon>
        <taxon>rosids</taxon>
        <taxon>fabids</taxon>
        <taxon>Fabales</taxon>
        <taxon>Fabaceae</taxon>
        <taxon>Papilionoideae</taxon>
        <taxon>50 kb inversion clade</taxon>
        <taxon>NPAAA clade</taxon>
        <taxon>indigoferoid/millettioid clade</taxon>
        <taxon>Phaseoleae</taxon>
        <taxon>Mucuna</taxon>
    </lineage>
</organism>
<gene>
    <name evidence="1" type="ORF">CR513_27577</name>
</gene>
<comment type="caution">
    <text evidence="1">The sequence shown here is derived from an EMBL/GenBank/DDBJ whole genome shotgun (WGS) entry which is preliminary data.</text>
</comment>
<sequence length="63" mass="7324">LYTCGCLDTDAFMYCFIVQGLPNAATMQDISLENLEQFKFSFFECFKFNLLEVVQEKQLNLIP</sequence>
<protein>
    <submittedName>
        <fullName evidence="1">Uncharacterized protein</fullName>
    </submittedName>
</protein>
<dbReference type="Proteomes" id="UP000257109">
    <property type="component" value="Unassembled WGS sequence"/>
</dbReference>
<evidence type="ECO:0000313" key="2">
    <source>
        <dbReference type="Proteomes" id="UP000257109"/>
    </source>
</evidence>